<dbReference type="AlphaFoldDB" id="A0AAI9TJ50"/>
<gene>
    <name evidence="1" type="ORF">VN97_g5170</name>
</gene>
<protein>
    <submittedName>
        <fullName evidence="1">Uncharacterized protein</fullName>
    </submittedName>
</protein>
<comment type="caution">
    <text evidence="1">The sequence shown here is derived from an EMBL/GenBank/DDBJ whole genome shotgun (WGS) entry which is preliminary data.</text>
</comment>
<proteinExistence type="predicted"/>
<name>A0AAI9TJ50_PENTH</name>
<evidence type="ECO:0000313" key="1">
    <source>
        <dbReference type="EMBL" id="KAJ9488124.1"/>
    </source>
</evidence>
<reference evidence="1" key="2">
    <citation type="journal article" date="2016" name="Fungal Biol.">
        <title>Ochratoxin A production by Penicillium thymicola.</title>
        <authorList>
            <person name="Nguyen H.D.T."/>
            <person name="McMullin D.R."/>
            <person name="Ponomareva E."/>
            <person name="Riley R."/>
            <person name="Pomraning K.R."/>
            <person name="Baker S.E."/>
            <person name="Seifert K.A."/>
        </authorList>
    </citation>
    <scope>NUCLEOTIDE SEQUENCE</scope>
    <source>
        <strain evidence="1">DAOM 180753</strain>
    </source>
</reference>
<dbReference type="Proteomes" id="UP001227192">
    <property type="component" value="Unassembled WGS sequence"/>
</dbReference>
<sequence length="86" mass="9858">MYEPYEEYVLLKEYEPFASPLSPFETYNIIETCPHNDLSDLSIDIMLKSFELGYDQLASNNCSILDDDTGSHSRLVIEQIMEVLCG</sequence>
<evidence type="ECO:0000313" key="2">
    <source>
        <dbReference type="Proteomes" id="UP001227192"/>
    </source>
</evidence>
<reference evidence="1" key="1">
    <citation type="submission" date="2015-06" db="EMBL/GenBank/DDBJ databases">
        <authorList>
            <person name="Nguyen H."/>
        </authorList>
    </citation>
    <scope>NUCLEOTIDE SEQUENCE</scope>
    <source>
        <strain evidence="1">DAOM 180753</strain>
    </source>
</reference>
<organism evidence="1 2">
    <name type="scientific">Penicillium thymicola</name>
    <dbReference type="NCBI Taxonomy" id="293382"/>
    <lineage>
        <taxon>Eukaryota</taxon>
        <taxon>Fungi</taxon>
        <taxon>Dikarya</taxon>
        <taxon>Ascomycota</taxon>
        <taxon>Pezizomycotina</taxon>
        <taxon>Eurotiomycetes</taxon>
        <taxon>Eurotiomycetidae</taxon>
        <taxon>Eurotiales</taxon>
        <taxon>Aspergillaceae</taxon>
        <taxon>Penicillium</taxon>
    </lineage>
</organism>
<accession>A0AAI9TJ50</accession>
<keyword evidence="2" id="KW-1185">Reference proteome</keyword>
<dbReference type="EMBL" id="LACB01000129">
    <property type="protein sequence ID" value="KAJ9488124.1"/>
    <property type="molecule type" value="Genomic_DNA"/>
</dbReference>